<name>A0A6S7J8C6_PARCT</name>
<reference evidence="1" key="1">
    <citation type="submission" date="2020-04" db="EMBL/GenBank/DDBJ databases">
        <authorList>
            <person name="Alioto T."/>
            <person name="Alioto T."/>
            <person name="Gomez Garrido J."/>
        </authorList>
    </citation>
    <scope>NUCLEOTIDE SEQUENCE</scope>
    <source>
        <strain evidence="1">A484AB</strain>
    </source>
</reference>
<keyword evidence="2" id="KW-1185">Reference proteome</keyword>
<evidence type="ECO:0000313" key="1">
    <source>
        <dbReference type="EMBL" id="CAB4013542.1"/>
    </source>
</evidence>
<sequence length="130" mass="14820">MESWQPFIPLSSKTYNKYGRIILAVIFLCAAILIGVGYDLNEKAHFRCNPNKTIAADLVAKNYVETTCYMKYEKKHHLSVPVSRFVVINFRLILAISVAYVGVVNSKVAKFESKTGQHMNESTQESWQEE</sequence>
<dbReference type="AlphaFoldDB" id="A0A6S7J8C6"/>
<dbReference type="InterPro" id="IPR038359">
    <property type="entry name" value="Connexin_N_sf"/>
</dbReference>
<comment type="caution">
    <text evidence="1">The sequence shown here is derived from an EMBL/GenBank/DDBJ whole genome shotgun (WGS) entry which is preliminary data.</text>
</comment>
<feature type="non-terminal residue" evidence="1">
    <location>
        <position position="130"/>
    </location>
</feature>
<accession>A0A6S7J8C6</accession>
<protein>
    <submittedName>
        <fullName evidence="1">Uncharacterized protein</fullName>
    </submittedName>
</protein>
<proteinExistence type="predicted"/>
<evidence type="ECO:0000313" key="2">
    <source>
        <dbReference type="Proteomes" id="UP001152795"/>
    </source>
</evidence>
<dbReference type="Gene3D" id="1.20.1440.80">
    <property type="entry name" value="Gap junction channel protein cysteine-rich domain"/>
    <property type="match status" value="1"/>
</dbReference>
<gene>
    <name evidence="1" type="ORF">PACLA_8A029545</name>
</gene>
<dbReference type="Proteomes" id="UP001152795">
    <property type="component" value="Unassembled WGS sequence"/>
</dbReference>
<organism evidence="1 2">
    <name type="scientific">Paramuricea clavata</name>
    <name type="common">Red gorgonian</name>
    <name type="synonym">Violescent sea-whip</name>
    <dbReference type="NCBI Taxonomy" id="317549"/>
    <lineage>
        <taxon>Eukaryota</taxon>
        <taxon>Metazoa</taxon>
        <taxon>Cnidaria</taxon>
        <taxon>Anthozoa</taxon>
        <taxon>Octocorallia</taxon>
        <taxon>Malacalcyonacea</taxon>
        <taxon>Plexauridae</taxon>
        <taxon>Paramuricea</taxon>
    </lineage>
</organism>
<dbReference type="EMBL" id="CACRXK020007918">
    <property type="protein sequence ID" value="CAB4013542.1"/>
    <property type="molecule type" value="Genomic_DNA"/>
</dbReference>